<accession>Q33590</accession>
<evidence type="ECO:0000313" key="2">
    <source>
        <dbReference type="EMBL" id="CAA48167.1"/>
    </source>
</evidence>
<protein>
    <submittedName>
        <fullName evidence="2">Uncharacterized protein</fullName>
    </submittedName>
</protein>
<dbReference type="AlphaFoldDB" id="Q33590"/>
<name>Q33590_9TRYP</name>
<feature type="chain" id="PRO_5004221424" evidence="1">
    <location>
        <begin position="29"/>
        <end position="86"/>
    </location>
</feature>
<proteinExistence type="predicted"/>
<geneLocation type="mitochondrion" evidence="2"/>
<feature type="signal peptide" evidence="1">
    <location>
        <begin position="1"/>
        <end position="28"/>
    </location>
</feature>
<organism evidence="2">
    <name type="scientific">Leishmania sp</name>
    <dbReference type="NCBI Taxonomy" id="28847"/>
    <lineage>
        <taxon>Eukaryota</taxon>
        <taxon>Discoba</taxon>
        <taxon>Euglenozoa</taxon>
        <taxon>Kinetoplastea</taxon>
        <taxon>Metakinetoplastina</taxon>
        <taxon>Trypanosomatida</taxon>
        <taxon>Trypanosomatidae</taxon>
        <taxon>Leishmaniinae</taxon>
        <taxon>Leishmania</taxon>
    </lineage>
</organism>
<keyword evidence="2" id="KW-0496">Mitochondrion</keyword>
<keyword evidence="1" id="KW-0732">Signal</keyword>
<evidence type="ECO:0000256" key="1">
    <source>
        <dbReference type="SAM" id="SignalP"/>
    </source>
</evidence>
<dbReference type="PIR" id="S25643">
    <property type="entry name" value="S25643"/>
</dbReference>
<sequence>MWVDDPDFPPLWAGCLCWHWWLLDCLTAWEEAEPSACGCWDWLLWWITMGLDIGIKQYLALDALLDLRLGLTINPFTPDLFGNSIL</sequence>
<reference evidence="2" key="1">
    <citation type="submission" date="1992-08" db="EMBL/GenBank/DDBJ databases">
        <authorList>
            <person name="Singh R."/>
            <person name="Datta C."/>
            <person name="Majumder H.K."/>
        </authorList>
    </citation>
    <scope>NUCLEOTIDE SEQUENCE</scope>
    <source>
        <strain evidence="2">MHOM/IN/1978/UR6</strain>
    </source>
</reference>
<dbReference type="EMBL" id="X68026">
    <property type="protein sequence ID" value="CAA48167.1"/>
    <property type="molecule type" value="Genomic_DNA"/>
</dbReference>